<keyword evidence="6" id="KW-0812">Transmembrane</keyword>
<dbReference type="PANTHER" id="PTHR19971">
    <property type="entry name" value="SIGNAL-REGULATORY PROTEIN BETA"/>
    <property type="match status" value="1"/>
</dbReference>
<dbReference type="InterPro" id="IPR003599">
    <property type="entry name" value="Ig_sub"/>
</dbReference>
<feature type="transmembrane region" description="Helical" evidence="6">
    <location>
        <begin position="189"/>
        <end position="211"/>
    </location>
</feature>
<feature type="compositionally biased region" description="Polar residues" evidence="5">
    <location>
        <begin position="696"/>
        <end position="708"/>
    </location>
</feature>
<evidence type="ECO:0000256" key="2">
    <source>
        <dbReference type="ARBA" id="ARBA00023157"/>
    </source>
</evidence>
<dbReference type="SMART" id="SM00406">
    <property type="entry name" value="IGv"/>
    <property type="match status" value="2"/>
</dbReference>
<organism evidence="7 8">
    <name type="scientific">Geospiza parvula</name>
    <name type="common">Small tree-finch</name>
    <name type="synonym">Camarhynchus parvulus</name>
    <dbReference type="NCBI Taxonomy" id="87175"/>
    <lineage>
        <taxon>Eukaryota</taxon>
        <taxon>Metazoa</taxon>
        <taxon>Chordata</taxon>
        <taxon>Craniata</taxon>
        <taxon>Vertebrata</taxon>
        <taxon>Euteleostomi</taxon>
        <taxon>Archelosauria</taxon>
        <taxon>Archosauria</taxon>
        <taxon>Dinosauria</taxon>
        <taxon>Saurischia</taxon>
        <taxon>Theropoda</taxon>
        <taxon>Coelurosauria</taxon>
        <taxon>Aves</taxon>
        <taxon>Neognathae</taxon>
        <taxon>Neoaves</taxon>
        <taxon>Telluraves</taxon>
        <taxon>Australaves</taxon>
        <taxon>Passeriformes</taxon>
        <taxon>Thraupidae</taxon>
        <taxon>Camarhynchus</taxon>
    </lineage>
</organism>
<dbReference type="Pfam" id="PF07654">
    <property type="entry name" value="C1-set"/>
    <property type="match status" value="2"/>
</dbReference>
<reference evidence="7" key="3">
    <citation type="submission" date="2025-09" db="UniProtKB">
        <authorList>
            <consortium name="Ensembl"/>
        </authorList>
    </citation>
    <scope>IDENTIFICATION</scope>
</reference>
<proteinExistence type="predicted"/>
<dbReference type="SMART" id="SM00407">
    <property type="entry name" value="IGc1"/>
    <property type="match status" value="2"/>
</dbReference>
<gene>
    <name evidence="7" type="primary">LOC115912109</name>
</gene>
<dbReference type="AlphaFoldDB" id="A0A8C3Q770"/>
<feature type="region of interest" description="Disordered" evidence="5">
    <location>
        <begin position="760"/>
        <end position="784"/>
    </location>
</feature>
<feature type="transmembrane region" description="Helical" evidence="6">
    <location>
        <begin position="648"/>
        <end position="672"/>
    </location>
</feature>
<evidence type="ECO:0000256" key="5">
    <source>
        <dbReference type="SAM" id="MobiDB-lite"/>
    </source>
</evidence>
<keyword evidence="4" id="KW-0393">Immunoglobulin domain</keyword>
<evidence type="ECO:0000313" key="7">
    <source>
        <dbReference type="Ensembl" id="ENSCPVP00000007431.2"/>
    </source>
</evidence>
<dbReference type="PROSITE" id="PS50835">
    <property type="entry name" value="IG_LIKE"/>
    <property type="match status" value="4"/>
</dbReference>
<protein>
    <submittedName>
        <fullName evidence="7">Uncharacterized protein</fullName>
    </submittedName>
</protein>
<dbReference type="Proteomes" id="UP000694382">
    <property type="component" value="Chromosome 20"/>
</dbReference>
<feature type="region of interest" description="Disordered" evidence="5">
    <location>
        <begin position="249"/>
        <end position="289"/>
    </location>
</feature>
<evidence type="ECO:0000256" key="4">
    <source>
        <dbReference type="ARBA" id="ARBA00023319"/>
    </source>
</evidence>
<feature type="region of interest" description="Disordered" evidence="5">
    <location>
        <begin position="681"/>
        <end position="708"/>
    </location>
</feature>
<dbReference type="SUPFAM" id="SSF48726">
    <property type="entry name" value="Immunoglobulin"/>
    <property type="match status" value="4"/>
</dbReference>
<dbReference type="InterPro" id="IPR036179">
    <property type="entry name" value="Ig-like_dom_sf"/>
</dbReference>
<keyword evidence="8" id="KW-1185">Reference proteome</keyword>
<dbReference type="SMART" id="SM00409">
    <property type="entry name" value="IG"/>
    <property type="match status" value="3"/>
</dbReference>
<dbReference type="Ensembl" id="ENSCPVT00000007716.2">
    <property type="protein sequence ID" value="ENSCPVP00000007431.2"/>
    <property type="gene ID" value="ENSCPVG00000005467.2"/>
</dbReference>
<name>A0A8C3Q770_GEOPR</name>
<dbReference type="InterPro" id="IPR051755">
    <property type="entry name" value="Ig-like_CS_Receptor"/>
</dbReference>
<dbReference type="SMART" id="SM00408">
    <property type="entry name" value="IGc2"/>
    <property type="match status" value="2"/>
</dbReference>
<dbReference type="FunFam" id="2.60.40.10:FF:000295">
    <property type="entry name" value="Tyrosine-protein phosphatase non-receptor type substrate 1"/>
    <property type="match status" value="2"/>
</dbReference>
<sequence length="784" mass="84730">MPGCSAGSRPPRADTKALTTRSLQLPVPLPLFLPKVWAEPMAAAAAPFLSGQRSPVLRQLSGVDAQAGQGFTLQQPQTKVSVAVGETLILNCITSGVGGAGPVMWLKGWGSGNKTVYDQNNEDPSSHVMRAVPGSDTDFTIHIRNVQPEDMGTYYCVKFVKGITGVDKVFKRGDGTEVSVQEAALVPGMVAAAVVLCFLLLLGLFVALCMYRRKRQGGVGSPCPARTVAMGSLSSVPLQCCAGTPSTPSEVLDAESSHLPSQLPSRARGRAVKPRAPLPAPMEPHPRDPGRTAWALPCLLLLALPGVDAQAGQDFTLQQPQPKVAVTAGETLTLNCITSGVAGPGPVMWLKGWGSGNKTVYDPNNKDPSSRVTMAVPGSDTNFTIHIRNVQPEDMGTYYCVKFVKGITGADEVFKRGDGTEVSVQAKPSPPLVSGPQQRARPEESVPFTCTTGGFFPEKIEVKWFKNKNPMGAQPPQVTEWRMKTYNMSSTAQVTLQKDDARSQLTCEVSHSTLPAPLRGSFQLSRVLRVPPSVEVRAEPSPVEVNKTVAFTCLLKEFYPDKVSISWLENGAEIKGQNLSRPLEVSRGLFELRSRVEVQATEEKNGSTITCMVVHDAQAPATYSAVLWISNPTQGGLSNEFQMNKDDMLIYIVVGVVCTVLALLVAAILYLIRTKQIKAGKSSPSARLHEPEKSSEATTQESDPNNLTYADLNFDKERKSIRRMVEMSQQSEYACIQSNQAPNSDDNLTYADLDMVHLSKAPKRPAPRPEEAGSEYASVQITRK</sequence>
<dbReference type="InterPro" id="IPR003597">
    <property type="entry name" value="Ig_C1-set"/>
</dbReference>
<evidence type="ECO:0000313" key="8">
    <source>
        <dbReference type="Proteomes" id="UP000694382"/>
    </source>
</evidence>
<feature type="region of interest" description="Disordered" evidence="5">
    <location>
        <begin position="422"/>
        <end position="443"/>
    </location>
</feature>
<keyword evidence="6" id="KW-1133">Transmembrane helix</keyword>
<evidence type="ECO:0000256" key="1">
    <source>
        <dbReference type="ARBA" id="ARBA00022729"/>
    </source>
</evidence>
<dbReference type="InterPro" id="IPR003598">
    <property type="entry name" value="Ig_sub2"/>
</dbReference>
<reference evidence="7" key="1">
    <citation type="submission" date="2020-02" db="EMBL/GenBank/DDBJ databases">
        <authorList>
            <person name="Enbody D E."/>
            <person name="Pettersson E M."/>
        </authorList>
    </citation>
    <scope>NUCLEOTIDE SEQUENCE [LARGE SCALE GENOMIC DNA]</scope>
</reference>
<keyword evidence="1" id="KW-0732">Signal</keyword>
<evidence type="ECO:0000256" key="3">
    <source>
        <dbReference type="ARBA" id="ARBA00023180"/>
    </source>
</evidence>
<reference evidence="7" key="2">
    <citation type="submission" date="2025-08" db="UniProtKB">
        <authorList>
            <consortium name="Ensembl"/>
        </authorList>
    </citation>
    <scope>IDENTIFICATION</scope>
</reference>
<keyword evidence="6" id="KW-0472">Membrane</keyword>
<evidence type="ECO:0000256" key="6">
    <source>
        <dbReference type="SAM" id="Phobius"/>
    </source>
</evidence>
<dbReference type="InterPro" id="IPR013783">
    <property type="entry name" value="Ig-like_fold"/>
</dbReference>
<dbReference type="InterPro" id="IPR007110">
    <property type="entry name" value="Ig-like_dom"/>
</dbReference>
<keyword evidence="2" id="KW-1015">Disulfide bond</keyword>
<dbReference type="InterPro" id="IPR013106">
    <property type="entry name" value="Ig_V-set"/>
</dbReference>
<dbReference type="Pfam" id="PF07686">
    <property type="entry name" value="V-set"/>
    <property type="match status" value="2"/>
</dbReference>
<keyword evidence="3" id="KW-0325">Glycoprotein</keyword>
<accession>A0A8C3Q770</accession>
<dbReference type="Gene3D" id="2.60.40.10">
    <property type="entry name" value="Immunoglobulins"/>
    <property type="match status" value="4"/>
</dbReference>
<accession>A0A8U8BSR9</accession>